<gene>
    <name evidence="2" type="ORF">RRG08_008576</name>
</gene>
<dbReference type="AlphaFoldDB" id="A0AAE1CRA5"/>
<evidence type="ECO:0000313" key="3">
    <source>
        <dbReference type="Proteomes" id="UP001283361"/>
    </source>
</evidence>
<keyword evidence="1" id="KW-0472">Membrane</keyword>
<proteinExistence type="predicted"/>
<dbReference type="EMBL" id="JAWDGP010007151">
    <property type="protein sequence ID" value="KAK3729249.1"/>
    <property type="molecule type" value="Genomic_DNA"/>
</dbReference>
<comment type="caution">
    <text evidence="2">The sequence shown here is derived from an EMBL/GenBank/DDBJ whole genome shotgun (WGS) entry which is preliminary data.</text>
</comment>
<reference evidence="2" key="1">
    <citation type="journal article" date="2023" name="G3 (Bethesda)">
        <title>A reference genome for the long-term kleptoplast-retaining sea slug Elysia crispata morphotype clarki.</title>
        <authorList>
            <person name="Eastman K.E."/>
            <person name="Pendleton A.L."/>
            <person name="Shaikh M.A."/>
            <person name="Suttiyut T."/>
            <person name="Ogas R."/>
            <person name="Tomko P."/>
            <person name="Gavelis G."/>
            <person name="Widhalm J.R."/>
            <person name="Wisecaver J.H."/>
        </authorList>
    </citation>
    <scope>NUCLEOTIDE SEQUENCE</scope>
    <source>
        <strain evidence="2">ECLA1</strain>
    </source>
</reference>
<evidence type="ECO:0000256" key="1">
    <source>
        <dbReference type="SAM" id="Phobius"/>
    </source>
</evidence>
<protein>
    <submittedName>
        <fullName evidence="2">Uncharacterized protein</fullName>
    </submittedName>
</protein>
<organism evidence="2 3">
    <name type="scientific">Elysia crispata</name>
    <name type="common">lettuce slug</name>
    <dbReference type="NCBI Taxonomy" id="231223"/>
    <lineage>
        <taxon>Eukaryota</taxon>
        <taxon>Metazoa</taxon>
        <taxon>Spiralia</taxon>
        <taxon>Lophotrochozoa</taxon>
        <taxon>Mollusca</taxon>
        <taxon>Gastropoda</taxon>
        <taxon>Heterobranchia</taxon>
        <taxon>Euthyneura</taxon>
        <taxon>Panpulmonata</taxon>
        <taxon>Sacoglossa</taxon>
        <taxon>Placobranchoidea</taxon>
        <taxon>Plakobranchidae</taxon>
        <taxon>Elysia</taxon>
    </lineage>
</organism>
<keyword evidence="1" id="KW-1133">Transmembrane helix</keyword>
<dbReference type="Proteomes" id="UP001283361">
    <property type="component" value="Unassembled WGS sequence"/>
</dbReference>
<keyword evidence="1" id="KW-0812">Transmembrane</keyword>
<keyword evidence="3" id="KW-1185">Reference proteome</keyword>
<evidence type="ECO:0000313" key="2">
    <source>
        <dbReference type="EMBL" id="KAK3729249.1"/>
    </source>
</evidence>
<name>A0AAE1CRA5_9GAST</name>
<accession>A0AAE1CRA5</accession>
<feature type="transmembrane region" description="Helical" evidence="1">
    <location>
        <begin position="12"/>
        <end position="38"/>
    </location>
</feature>
<sequence length="127" mass="13999">MRPMFQILTLETFSALIYTFGNCLMEFAFVLVSVYLALSVQSNVLDNATERSQSSCSSSHAALITGLVCSAQDGRTITPLRPQFLFVFLVYARLLRDGWLDNLQWLNSNGAAALVGCARVKVNITQS</sequence>